<accession>A0A4D6G3D1</accession>
<protein>
    <submittedName>
        <fullName evidence="2">RenE</fullName>
    </submittedName>
</protein>
<name>A0A4D6G3D1_9GAMM</name>
<dbReference type="SUPFAM" id="SSF52777">
    <property type="entry name" value="CoA-dependent acyltransferases"/>
    <property type="match status" value="2"/>
</dbReference>
<dbReference type="AlphaFoldDB" id="A0A4D6G3D1"/>
<dbReference type="GO" id="GO:0043041">
    <property type="term" value="P:amino acid activation for nonribosomal peptide biosynthetic process"/>
    <property type="evidence" value="ECO:0007669"/>
    <property type="project" value="TreeGrafter"/>
</dbReference>
<dbReference type="SUPFAM" id="SSF56801">
    <property type="entry name" value="Acetyl-CoA synthetase-like"/>
    <property type="match status" value="1"/>
</dbReference>
<dbReference type="EMBL" id="MK748463">
    <property type="protein sequence ID" value="QCC21396.1"/>
    <property type="molecule type" value="Genomic_DNA"/>
</dbReference>
<geneLocation type="plasmid" evidence="2">
    <name>p-ren_Ren-Pal-02</name>
</geneLocation>
<dbReference type="InterPro" id="IPR009081">
    <property type="entry name" value="PP-bd_ACP"/>
</dbReference>
<proteinExistence type="predicted"/>
<dbReference type="InterPro" id="IPR001242">
    <property type="entry name" value="Condensation_dom"/>
</dbReference>
<dbReference type="SUPFAM" id="SSF47336">
    <property type="entry name" value="ACP-like"/>
    <property type="match status" value="1"/>
</dbReference>
<dbReference type="Pfam" id="PF00501">
    <property type="entry name" value="AMP-binding"/>
    <property type="match status" value="1"/>
</dbReference>
<dbReference type="Gene3D" id="3.30.559.30">
    <property type="entry name" value="Nonribosomal peptide synthetase, condensation domain"/>
    <property type="match status" value="1"/>
</dbReference>
<dbReference type="GO" id="GO:0005737">
    <property type="term" value="C:cytoplasm"/>
    <property type="evidence" value="ECO:0007669"/>
    <property type="project" value="TreeGrafter"/>
</dbReference>
<keyword evidence="2" id="KW-0614">Plasmid</keyword>
<dbReference type="GO" id="GO:0044550">
    <property type="term" value="P:secondary metabolite biosynthetic process"/>
    <property type="evidence" value="ECO:0007669"/>
    <property type="project" value="TreeGrafter"/>
</dbReference>
<dbReference type="GO" id="GO:0031177">
    <property type="term" value="F:phosphopantetheine binding"/>
    <property type="evidence" value="ECO:0007669"/>
    <property type="project" value="TreeGrafter"/>
</dbReference>
<dbReference type="Pfam" id="PF00550">
    <property type="entry name" value="PP-binding"/>
    <property type="match status" value="1"/>
</dbReference>
<dbReference type="GO" id="GO:0003824">
    <property type="term" value="F:catalytic activity"/>
    <property type="evidence" value="ECO:0007669"/>
    <property type="project" value="InterPro"/>
</dbReference>
<dbReference type="Gene3D" id="1.10.1200.10">
    <property type="entry name" value="ACP-like"/>
    <property type="match status" value="1"/>
</dbReference>
<dbReference type="Pfam" id="PF00668">
    <property type="entry name" value="Condensation"/>
    <property type="match status" value="1"/>
</dbReference>
<dbReference type="CDD" id="cd19531">
    <property type="entry name" value="LCL_NRPS-like"/>
    <property type="match status" value="1"/>
</dbReference>
<evidence type="ECO:0000259" key="1">
    <source>
        <dbReference type="PROSITE" id="PS50075"/>
    </source>
</evidence>
<dbReference type="Gene3D" id="3.40.50.12780">
    <property type="entry name" value="N-terminal domain of ligase-like"/>
    <property type="match status" value="1"/>
</dbReference>
<reference evidence="2" key="1">
    <citation type="journal article" date="2019" name="Nat. Microbiol.">
        <title>Localized production of defence chemicals by intracellular symbionts of Haliclona sponges.</title>
        <authorList>
            <person name="Tianero M.D."/>
            <person name="Balaich J.N."/>
            <person name="Donia M.S."/>
        </authorList>
    </citation>
    <scope>NUCLEOTIDE SEQUENCE</scope>
    <source>
        <plasmid evidence="2">p-ren_Ren-Pal-02</plasmid>
    </source>
</reference>
<dbReference type="PANTHER" id="PTHR45527:SF1">
    <property type="entry name" value="FATTY ACID SYNTHASE"/>
    <property type="match status" value="1"/>
</dbReference>
<dbReference type="InterPro" id="IPR000873">
    <property type="entry name" value="AMP-dep_synth/lig_dom"/>
</dbReference>
<dbReference type="InterPro" id="IPR036736">
    <property type="entry name" value="ACP-like_sf"/>
</dbReference>
<evidence type="ECO:0000313" key="2">
    <source>
        <dbReference type="EMBL" id="QCC21396.1"/>
    </source>
</evidence>
<dbReference type="Gene3D" id="3.30.300.30">
    <property type="match status" value="1"/>
</dbReference>
<dbReference type="InterPro" id="IPR045851">
    <property type="entry name" value="AMP-bd_C_sf"/>
</dbReference>
<sequence length="1087" mass="124753">MDNQNPELMDSRENDSLIGNYVFPASSSQEMLWFLYNLDKKWRSIYNIPAAIKAEGKIDRIFLQRAVNYIVSRHESLRTRLFQTNGKLFQVIKPEVEVTLSYISLDDIDEKKKWAEALRLMAFDAQNPFPLSEDSLLRITLFKLSNDVYCILIVINHIIADGLSVEIIVSELIRTYQAFSNNTHPDLTNLPVQFVDFVAWQQEWMKTKDYERHHEYWIKQLNNVPLVLELPTDRSRALSSTVNGATKQFIIQDDLSKRLRLFARNSGTTLYTVLLTAFASLLFRYTKQEEFLIGIPIANRQRAELEPIVGFLANTLVIRCDFKGDPEVTEVLNRIHKAVLEAVAFQKFPFPNIVEELRPERLVNRNPIFQIMFGLQEIQPLDFNKNSEKYSQLFIDYGLSKFDLSLFLMDDKNSIKGYLEYNSYLFDIDRIERFIQHYEIVLEGFIEERNKKVSELKLLRIIRVPESEQMGSDDLVLSENTLGENTLIELLELQARQSPNQTSVRYNDVEFSYKELNATVNQLANFLIRRGIKPGNRVSIILNQSFELLISILAVLKIGAVYIFLEPRSCLERIDYILKGVGSSALITKGKLFPINLTIPLVVKIEDLNLDHYNSENPEIKIFVDDIAFMTYEANFAPKLVGINVTHRNIINTTSSISREFNLTDQDVFLSINSQSLDLAPLEFFLPIYMGAMIVIVDENQQASDPCPWKLKDITVVQGTQSVLYKLIESNSHPKSKFTALCYRENFRSEIYNYFYKNDIKFCNLHGSLGTVTFLSKKSSQNANVDTTVVTSNSIHVTDQNLSRVPIGVCGELWVDNVSISSGYSSAALTSSQFLPNPFTKELGARMFRTGNTVRIRRHNILELIKNTDSSIQFRGFSTNLDGIMSLLKMHDFVQDVAVFVPESETEDTIIACIVTNRLDKEELKDDLKNLIKKYTPFLLPITFFFVDFIPLKEEKVNYEALSELCNSASKTNTRTEQMMPRTPTENTLTEIWKNILKRTNVGIHDDFFQMGGNSLLVGQLASEIEKFFKLKISMKNIFENTTIESLALTIESGLKKANNNTIEHSMEKILDKLTNEQIDSLLNTPK</sequence>
<dbReference type="PROSITE" id="PS50075">
    <property type="entry name" value="CARRIER"/>
    <property type="match status" value="1"/>
</dbReference>
<feature type="domain" description="Carrier" evidence="1">
    <location>
        <begin position="980"/>
        <end position="1055"/>
    </location>
</feature>
<dbReference type="InterPro" id="IPR023213">
    <property type="entry name" value="CAT-like_dom_sf"/>
</dbReference>
<dbReference type="Gene3D" id="3.30.559.10">
    <property type="entry name" value="Chloramphenicol acetyltransferase-like domain"/>
    <property type="match status" value="1"/>
</dbReference>
<organism evidence="2">
    <name type="scientific">Candidatus Endohaliclona renieramycinifaciens</name>
    <dbReference type="NCBI Taxonomy" id="2565582"/>
    <lineage>
        <taxon>Bacteria</taxon>
        <taxon>Pseudomonadati</taxon>
        <taxon>Pseudomonadota</taxon>
        <taxon>Gammaproteobacteria</taxon>
        <taxon>Legionellales</taxon>
        <taxon>Candidatus Endohaliclona</taxon>
    </lineage>
</organism>
<dbReference type="PANTHER" id="PTHR45527">
    <property type="entry name" value="NONRIBOSOMAL PEPTIDE SYNTHETASE"/>
    <property type="match status" value="1"/>
</dbReference>
<dbReference type="InterPro" id="IPR042099">
    <property type="entry name" value="ANL_N_sf"/>
</dbReference>